<dbReference type="InterPro" id="IPR000253">
    <property type="entry name" value="FHA_dom"/>
</dbReference>
<protein>
    <recommendedName>
        <fullName evidence="6">EKC/KEOPS complex subunit BUD32</fullName>
        <ecNumber evidence="4">2.7.11.1</ecNumber>
    </recommendedName>
    <alternativeName>
        <fullName evidence="9 10">Atypical Serine/threonine protein kinase BUD32</fullName>
    </alternativeName>
    <alternativeName>
        <fullName evidence="5">EKC/KEOPS complex subunit bud32</fullName>
    </alternativeName>
</protein>
<evidence type="ECO:0000256" key="10">
    <source>
        <dbReference type="ARBA" id="ARBA00033194"/>
    </source>
</evidence>
<comment type="catalytic activity">
    <reaction evidence="11">
        <text>L-threonyl-[protein] + ATP = O-phospho-L-threonyl-[protein] + ADP + H(+)</text>
        <dbReference type="Rhea" id="RHEA:46608"/>
        <dbReference type="Rhea" id="RHEA-COMP:11060"/>
        <dbReference type="Rhea" id="RHEA-COMP:11605"/>
        <dbReference type="ChEBI" id="CHEBI:15378"/>
        <dbReference type="ChEBI" id="CHEBI:30013"/>
        <dbReference type="ChEBI" id="CHEBI:30616"/>
        <dbReference type="ChEBI" id="CHEBI:61977"/>
        <dbReference type="ChEBI" id="CHEBI:456216"/>
        <dbReference type="EC" id="2.7.11.1"/>
    </reaction>
</comment>
<evidence type="ECO:0000256" key="4">
    <source>
        <dbReference type="ARBA" id="ARBA00012513"/>
    </source>
</evidence>
<feature type="compositionally biased region" description="Pro residues" evidence="13">
    <location>
        <begin position="59"/>
        <end position="76"/>
    </location>
</feature>
<feature type="compositionally biased region" description="Low complexity" evidence="13">
    <location>
        <begin position="45"/>
        <end position="58"/>
    </location>
</feature>
<keyword evidence="17" id="KW-1185">Reference proteome</keyword>
<evidence type="ECO:0000256" key="1">
    <source>
        <dbReference type="ARBA" id="ARBA00003747"/>
    </source>
</evidence>
<dbReference type="InterPro" id="IPR000719">
    <property type="entry name" value="Prot_kinase_dom"/>
</dbReference>
<comment type="caution">
    <text evidence="16">The sequence shown here is derived from an EMBL/GenBank/DDBJ whole genome shotgun (WGS) entry which is preliminary data.</text>
</comment>
<comment type="subunit">
    <text evidence="3">Component of the EKC/KEOPS complex composed of at least BUD32, CGI121, GON7, KAE1 and PCC1; the whole complex dimerizes.</text>
</comment>
<evidence type="ECO:0000256" key="6">
    <source>
        <dbReference type="ARBA" id="ARBA00019973"/>
    </source>
</evidence>
<evidence type="ECO:0000313" key="17">
    <source>
        <dbReference type="Proteomes" id="UP001172102"/>
    </source>
</evidence>
<dbReference type="CDD" id="cd00180">
    <property type="entry name" value="PKc"/>
    <property type="match status" value="1"/>
</dbReference>
<feature type="compositionally biased region" description="Polar residues" evidence="13">
    <location>
        <begin position="600"/>
        <end position="610"/>
    </location>
</feature>
<dbReference type="Gene3D" id="3.30.200.20">
    <property type="entry name" value="Phosphorylase Kinase, domain 1"/>
    <property type="match status" value="1"/>
</dbReference>
<sequence length="610" mass="65217">MATFTSASTAESLFSGDFATIVPENAAATAAFSSVVAFLESSHARSNSNSNSVSLAQPQPQPTSPTSPTSPTPGPTTSPTLAEPYHLRFLSRGSEKVTTPDPPSPKPHSPSPALSPTPEPPLIVDSLNPDPGLHGHYRLSLDALPEGPGSSWRLGRGSSRASNDSRGVDLLLVAPGQHKGSSIANVHALISIHHLSGAFMLRSTSSRPILYLSAAEDGGDISLSHGDQTVIHKAISRLRIGPLDYVLTISVEREGHFQLLRNQFISAILEQPSVPHHQLDVTPQTYHHRIGGYIMHKSISAGAFGMVRSAIDSTTGDPVAVKRLSCRGRRDSSAVETEVRIARMCASHSARPGVIPLLSVWCEHGARPPCGSAPEDIFLAMPLARADFGHADWASIPIAARLTLFHDVLAGLGTIHAAGVMHRDISLKNLLILSLEPPLAAICDFGKATDKPYSADTAIGPVETVAPEVWTSGPHGQYGRGVDLWSLGYAWLSTFGHLRDVTSARGDLKTDSARRDGILDALHARVHRGIIPDDLGHLMETMLAFDASKRGTVGLVLQDPVWRRRLIPVSAKNRDTGEGMLSKRARLLTPEPGDDPQPLSERSTMPDTEC</sequence>
<dbReference type="InterPro" id="IPR008266">
    <property type="entry name" value="Tyr_kinase_AS"/>
</dbReference>
<evidence type="ECO:0000256" key="8">
    <source>
        <dbReference type="ARBA" id="ARBA00022840"/>
    </source>
</evidence>
<evidence type="ECO:0000313" key="16">
    <source>
        <dbReference type="EMBL" id="KAK0702207.1"/>
    </source>
</evidence>
<proteinExistence type="inferred from homology"/>
<reference evidence="16" key="1">
    <citation type="submission" date="2023-06" db="EMBL/GenBank/DDBJ databases">
        <title>Genome-scale phylogeny and comparative genomics of the fungal order Sordariales.</title>
        <authorList>
            <consortium name="Lawrence Berkeley National Laboratory"/>
            <person name="Hensen N."/>
            <person name="Bonometti L."/>
            <person name="Westerberg I."/>
            <person name="Brannstrom I.O."/>
            <person name="Guillou S."/>
            <person name="Cros-Aarteil S."/>
            <person name="Calhoun S."/>
            <person name="Haridas S."/>
            <person name="Kuo A."/>
            <person name="Mondo S."/>
            <person name="Pangilinan J."/>
            <person name="Riley R."/>
            <person name="Labutti K."/>
            <person name="Andreopoulos B."/>
            <person name="Lipzen A."/>
            <person name="Chen C."/>
            <person name="Yanf M."/>
            <person name="Daum C."/>
            <person name="Ng V."/>
            <person name="Clum A."/>
            <person name="Steindorff A."/>
            <person name="Ohm R."/>
            <person name="Martin F."/>
            <person name="Silar P."/>
            <person name="Natvig D."/>
            <person name="Lalanne C."/>
            <person name="Gautier V."/>
            <person name="Ament-Velasquez S.L."/>
            <person name="Kruys A."/>
            <person name="Hutchinson M.I."/>
            <person name="Powell A.J."/>
            <person name="Barry K."/>
            <person name="Miller A.N."/>
            <person name="Grigoriev I.V."/>
            <person name="Debuchy R."/>
            <person name="Gladieux P."/>
            <person name="Thoren M.H."/>
            <person name="Johannesson H."/>
        </authorList>
    </citation>
    <scope>NUCLEOTIDE SEQUENCE</scope>
    <source>
        <strain evidence="16">SMH4607-1</strain>
    </source>
</reference>
<feature type="domain" description="FHA" evidence="14">
    <location>
        <begin position="152"/>
        <end position="206"/>
    </location>
</feature>
<dbReference type="AlphaFoldDB" id="A0AA39ZRF9"/>
<dbReference type="Pfam" id="PF00069">
    <property type="entry name" value="Pkinase"/>
    <property type="match status" value="1"/>
</dbReference>
<comment type="similarity">
    <text evidence="2">Belongs to the protein kinase superfamily. CAMK Ser/Thr protein kinase family. CHEK2 subfamily.</text>
</comment>
<feature type="region of interest" description="Disordered" evidence="13">
    <location>
        <begin position="94"/>
        <end position="131"/>
    </location>
</feature>
<dbReference type="GO" id="GO:0035556">
    <property type="term" value="P:intracellular signal transduction"/>
    <property type="evidence" value="ECO:0007669"/>
    <property type="project" value="TreeGrafter"/>
</dbReference>
<feature type="region of interest" description="Disordered" evidence="13">
    <location>
        <begin position="573"/>
        <end position="610"/>
    </location>
</feature>
<dbReference type="PANTHER" id="PTHR24346">
    <property type="entry name" value="MAP/MICROTUBULE AFFINITY-REGULATING KINASE"/>
    <property type="match status" value="1"/>
</dbReference>
<feature type="region of interest" description="Disordered" evidence="13">
    <location>
        <begin position="45"/>
        <end position="82"/>
    </location>
</feature>
<evidence type="ECO:0000256" key="7">
    <source>
        <dbReference type="ARBA" id="ARBA00022741"/>
    </source>
</evidence>
<evidence type="ECO:0000256" key="3">
    <source>
        <dbReference type="ARBA" id="ARBA00011534"/>
    </source>
</evidence>
<dbReference type="PROSITE" id="PS50011">
    <property type="entry name" value="PROTEIN_KINASE_DOM"/>
    <property type="match status" value="1"/>
</dbReference>
<keyword evidence="16" id="KW-0808">Transferase</keyword>
<evidence type="ECO:0000256" key="11">
    <source>
        <dbReference type="ARBA" id="ARBA00047899"/>
    </source>
</evidence>
<evidence type="ECO:0000256" key="12">
    <source>
        <dbReference type="ARBA" id="ARBA00048679"/>
    </source>
</evidence>
<evidence type="ECO:0000256" key="2">
    <source>
        <dbReference type="ARBA" id="ARBA00005575"/>
    </source>
</evidence>
<accession>A0AA39ZRF9</accession>
<dbReference type="Gene3D" id="1.10.510.10">
    <property type="entry name" value="Transferase(Phosphotransferase) domain 1"/>
    <property type="match status" value="1"/>
</dbReference>
<dbReference type="GO" id="GO:0005737">
    <property type="term" value="C:cytoplasm"/>
    <property type="evidence" value="ECO:0007669"/>
    <property type="project" value="TreeGrafter"/>
</dbReference>
<dbReference type="Proteomes" id="UP001172102">
    <property type="component" value="Unassembled WGS sequence"/>
</dbReference>
<evidence type="ECO:0000256" key="5">
    <source>
        <dbReference type="ARBA" id="ARBA00013948"/>
    </source>
</evidence>
<dbReference type="PROSITE" id="PS50006">
    <property type="entry name" value="FHA_DOMAIN"/>
    <property type="match status" value="1"/>
</dbReference>
<keyword evidence="7" id="KW-0547">Nucleotide-binding</keyword>
<dbReference type="GO" id="GO:0004674">
    <property type="term" value="F:protein serine/threonine kinase activity"/>
    <property type="evidence" value="ECO:0007669"/>
    <property type="project" value="UniProtKB-EC"/>
</dbReference>
<keyword evidence="16" id="KW-0418">Kinase</keyword>
<gene>
    <name evidence="16" type="ORF">B0H67DRAFT_558519</name>
</gene>
<feature type="compositionally biased region" description="Pro residues" evidence="13">
    <location>
        <begin position="100"/>
        <end position="121"/>
    </location>
</feature>
<comment type="function">
    <text evidence="1">Component of the EKC/KEOPS complex that is required for the formation of a threonylcarbamoyl group on adenosine at position 37 (t(6)A37) in tRNAs that read codons beginning with adenine. The complex is probably involved in the transfer of the threonylcarbamoyl moiety of threonylcarbamoyl-AMP (TC-AMP) to the N6 group of A37. BUD32 has ATPase activity in the context of the EKC/KEOPS complex and likely plays a supporting role to the catalytic subunit KAE1. The EKC/KEOPS complex also promotes both telomere uncapping and telomere elongation. The complex is required for efficient recruitment of transcriptional coactivators.</text>
</comment>
<organism evidence="16 17">
    <name type="scientific">Lasiosphaeris hirsuta</name>
    <dbReference type="NCBI Taxonomy" id="260670"/>
    <lineage>
        <taxon>Eukaryota</taxon>
        <taxon>Fungi</taxon>
        <taxon>Dikarya</taxon>
        <taxon>Ascomycota</taxon>
        <taxon>Pezizomycotina</taxon>
        <taxon>Sordariomycetes</taxon>
        <taxon>Sordariomycetidae</taxon>
        <taxon>Sordariales</taxon>
        <taxon>Lasiosphaeriaceae</taxon>
        <taxon>Lasiosphaeris</taxon>
    </lineage>
</organism>
<dbReference type="EMBL" id="JAUKUA010000009">
    <property type="protein sequence ID" value="KAK0702207.1"/>
    <property type="molecule type" value="Genomic_DNA"/>
</dbReference>
<dbReference type="InterPro" id="IPR011009">
    <property type="entry name" value="Kinase-like_dom_sf"/>
</dbReference>
<dbReference type="SUPFAM" id="SSF56112">
    <property type="entry name" value="Protein kinase-like (PK-like)"/>
    <property type="match status" value="1"/>
</dbReference>
<dbReference type="GO" id="GO:0005524">
    <property type="term" value="F:ATP binding"/>
    <property type="evidence" value="ECO:0007669"/>
    <property type="project" value="UniProtKB-KW"/>
</dbReference>
<evidence type="ECO:0000256" key="13">
    <source>
        <dbReference type="SAM" id="MobiDB-lite"/>
    </source>
</evidence>
<dbReference type="EC" id="2.7.11.1" evidence="4"/>
<feature type="domain" description="Protein kinase" evidence="15">
    <location>
        <begin position="293"/>
        <end position="562"/>
    </location>
</feature>
<comment type="catalytic activity">
    <reaction evidence="12">
        <text>L-seryl-[protein] + ATP = O-phospho-L-seryl-[protein] + ADP + H(+)</text>
        <dbReference type="Rhea" id="RHEA:17989"/>
        <dbReference type="Rhea" id="RHEA-COMP:9863"/>
        <dbReference type="Rhea" id="RHEA-COMP:11604"/>
        <dbReference type="ChEBI" id="CHEBI:15378"/>
        <dbReference type="ChEBI" id="CHEBI:29999"/>
        <dbReference type="ChEBI" id="CHEBI:30616"/>
        <dbReference type="ChEBI" id="CHEBI:83421"/>
        <dbReference type="ChEBI" id="CHEBI:456216"/>
        <dbReference type="EC" id="2.7.11.1"/>
    </reaction>
</comment>
<dbReference type="PROSITE" id="PS00109">
    <property type="entry name" value="PROTEIN_KINASE_TYR"/>
    <property type="match status" value="1"/>
</dbReference>
<dbReference type="PANTHER" id="PTHR24346:SF30">
    <property type="entry name" value="MATERNAL EMBRYONIC LEUCINE ZIPPER KINASE"/>
    <property type="match status" value="1"/>
</dbReference>
<evidence type="ECO:0000259" key="15">
    <source>
        <dbReference type="PROSITE" id="PS50011"/>
    </source>
</evidence>
<name>A0AA39ZRF9_9PEZI</name>
<evidence type="ECO:0000259" key="14">
    <source>
        <dbReference type="PROSITE" id="PS50006"/>
    </source>
</evidence>
<evidence type="ECO:0000256" key="9">
    <source>
        <dbReference type="ARBA" id="ARBA00030980"/>
    </source>
</evidence>
<keyword evidence="8" id="KW-0067">ATP-binding</keyword>